<evidence type="ECO:0000256" key="1">
    <source>
        <dbReference type="SAM" id="MobiDB-lite"/>
    </source>
</evidence>
<feature type="compositionally biased region" description="Low complexity" evidence="1">
    <location>
        <begin position="27"/>
        <end position="42"/>
    </location>
</feature>
<feature type="compositionally biased region" description="Polar residues" evidence="1">
    <location>
        <begin position="1"/>
        <end position="16"/>
    </location>
</feature>
<dbReference type="Proteomes" id="UP000015100">
    <property type="component" value="Unassembled WGS sequence"/>
</dbReference>
<feature type="region of interest" description="Disordered" evidence="1">
    <location>
        <begin position="532"/>
        <end position="565"/>
    </location>
</feature>
<dbReference type="AlphaFoldDB" id="S8C0Z7"/>
<evidence type="ECO:0000313" key="2">
    <source>
        <dbReference type="EMBL" id="EPS45383.1"/>
    </source>
</evidence>
<sequence>MATTTVSTPRKSQPPRQVTPPQPLSPPTFRNSPSTSTTPNSRIIPSFRTRAATLQSLYSDFKRYIESIQLLQSRGQTLTDAEYSALLTKIENGERLSNNYWELIHDIIRQIRSFHQNHDAEPTLVLGYSSEKIVIECPYCSDLHEHKRVADPGIGIPLIYPAACGASGLFYRAVFPGDIDKLTSKTGKDAVGIQIHKSGAYWMAVIDEIQNLDEFFVVKFRPRKTLPLESKAIELENETKVKDEPKEPDDPKNVEKIIYDRFIRLNLTEDWRYNPVKSAPTKYFSTIRLLQSIAQACITNLNSLDKTLGFHTIPDYNVKVERSKIKEVKRETRSQVEHEIDLQTCTISEGARTRNLAVVKSDGYRTVCSCIRGPNYTDLSLVSGLVEAERVAPESDLALNNKQLQLLVQQLALEIGHTFPDDIPSSASYVWKRELERKNKTAASAAHWYACHAEKKMLVRFLIMHTTWTPEGFNNNIFHNRNLLGKEAGARTGACLMKNIKFWVSWNICEDCENFIAAVSRKFDLSLSFHSMESVTQPRKSGDSDSDSGKESEDQSEKGKSTAKD</sequence>
<dbReference type="HOGENOM" id="CLU_453383_0_0_1"/>
<dbReference type="OrthoDB" id="5307911at2759"/>
<feature type="compositionally biased region" description="Pro residues" evidence="1">
    <location>
        <begin position="17"/>
        <end position="26"/>
    </location>
</feature>
<feature type="compositionally biased region" description="Basic and acidic residues" evidence="1">
    <location>
        <begin position="540"/>
        <end position="565"/>
    </location>
</feature>
<reference evidence="2 3" key="1">
    <citation type="journal article" date="2013" name="PLoS Genet.">
        <title>Genomic mechanisms accounting for the adaptation to parasitism in nematode-trapping fungi.</title>
        <authorList>
            <person name="Meerupati T."/>
            <person name="Andersson K.M."/>
            <person name="Friman E."/>
            <person name="Kumar D."/>
            <person name="Tunlid A."/>
            <person name="Ahren D."/>
        </authorList>
    </citation>
    <scope>NUCLEOTIDE SEQUENCE [LARGE SCALE GENOMIC DNA]</scope>
    <source>
        <strain evidence="2 3">CBS 200.50</strain>
    </source>
</reference>
<comment type="caution">
    <text evidence="2">The sequence shown here is derived from an EMBL/GenBank/DDBJ whole genome shotgun (WGS) entry which is preliminary data.</text>
</comment>
<organism evidence="2 3">
    <name type="scientific">Dactylellina haptotyla (strain CBS 200.50)</name>
    <name type="common">Nematode-trapping fungus</name>
    <name type="synonym">Monacrosporium haptotylum</name>
    <dbReference type="NCBI Taxonomy" id="1284197"/>
    <lineage>
        <taxon>Eukaryota</taxon>
        <taxon>Fungi</taxon>
        <taxon>Dikarya</taxon>
        <taxon>Ascomycota</taxon>
        <taxon>Pezizomycotina</taxon>
        <taxon>Orbiliomycetes</taxon>
        <taxon>Orbiliales</taxon>
        <taxon>Orbiliaceae</taxon>
        <taxon>Dactylellina</taxon>
    </lineage>
</organism>
<protein>
    <submittedName>
        <fullName evidence="2">Uncharacterized protein</fullName>
    </submittedName>
</protein>
<evidence type="ECO:0000313" key="3">
    <source>
        <dbReference type="Proteomes" id="UP000015100"/>
    </source>
</evidence>
<proteinExistence type="predicted"/>
<dbReference type="EMBL" id="AQGS01000016">
    <property type="protein sequence ID" value="EPS45383.1"/>
    <property type="molecule type" value="Genomic_DNA"/>
</dbReference>
<reference evidence="3" key="2">
    <citation type="submission" date="2013-04" db="EMBL/GenBank/DDBJ databases">
        <title>Genomic mechanisms accounting for the adaptation to parasitism in nematode-trapping fungi.</title>
        <authorList>
            <person name="Ahren D.G."/>
        </authorList>
    </citation>
    <scope>NUCLEOTIDE SEQUENCE [LARGE SCALE GENOMIC DNA]</scope>
    <source>
        <strain evidence="3">CBS 200.50</strain>
    </source>
</reference>
<keyword evidence="3" id="KW-1185">Reference proteome</keyword>
<name>S8C0Z7_DACHA</name>
<feature type="region of interest" description="Disordered" evidence="1">
    <location>
        <begin position="1"/>
        <end position="42"/>
    </location>
</feature>
<accession>S8C0Z7</accession>
<gene>
    <name evidence="2" type="ORF">H072_648</name>
</gene>
<dbReference type="OMA" id="FLIMHTT"/>